<dbReference type="InterPro" id="IPR013751">
    <property type="entry name" value="ACP_syn_III_N"/>
</dbReference>
<sequence length="343" mass="36257">MKVEGVFIDSVGVHLPEHVSAEQGVAEGLYDEEVRKASGLTGTHVAQHTPALDMAVSAARSALERCALDPDDIESHIHSGVYHQGPDGSYPPAYILRELGITDVPSLHIRQGCNGMLAALEIAVGQITGAAEVERALLTCAQNFSTPLIDRWRGFGDSYILADGAAAAVVSAESGFAQLRAVNSGTLAELEKWHRGEEPLLPPQGGGPARVAVAERAALFNEKEMPLAETVERIAEFDLGIVRRSLVDAGLNAADLARVIPINQDGRMIEYSVLAPLGLPMSRSSWDFGRGIGHVGAADLLISLDHLIRAGELAPGDHVLLLSQGPGWISSSAVVTITGIPAW</sequence>
<evidence type="ECO:0000259" key="4">
    <source>
        <dbReference type="Pfam" id="PF08541"/>
    </source>
</evidence>
<dbReference type="GO" id="GO:0006633">
    <property type="term" value="P:fatty acid biosynthetic process"/>
    <property type="evidence" value="ECO:0007669"/>
    <property type="project" value="InterPro"/>
</dbReference>
<dbReference type="AlphaFoldDB" id="A0A917XPW3"/>
<evidence type="ECO:0000256" key="2">
    <source>
        <dbReference type="ARBA" id="ARBA00022679"/>
    </source>
</evidence>
<dbReference type="GO" id="GO:0004315">
    <property type="term" value="F:3-oxoacyl-[acyl-carrier-protein] synthase activity"/>
    <property type="evidence" value="ECO:0007669"/>
    <property type="project" value="InterPro"/>
</dbReference>
<feature type="domain" description="Beta-ketoacyl-[acyl-carrier-protein] synthase III N-terminal" evidence="5">
    <location>
        <begin position="109"/>
        <end position="174"/>
    </location>
</feature>
<dbReference type="Proteomes" id="UP000653411">
    <property type="component" value="Unassembled WGS sequence"/>
</dbReference>
<dbReference type="GO" id="GO:0044550">
    <property type="term" value="P:secondary metabolite biosynthetic process"/>
    <property type="evidence" value="ECO:0007669"/>
    <property type="project" value="TreeGrafter"/>
</dbReference>
<dbReference type="EMBL" id="BMML01000050">
    <property type="protein sequence ID" value="GGN45994.1"/>
    <property type="molecule type" value="Genomic_DNA"/>
</dbReference>
<dbReference type="CDD" id="cd00827">
    <property type="entry name" value="init_cond_enzymes"/>
    <property type="match status" value="1"/>
</dbReference>
<name>A0A917XPW3_9ACTN</name>
<reference evidence="6" key="1">
    <citation type="journal article" date="2014" name="Int. J. Syst. Evol. Microbiol.">
        <title>Complete genome sequence of Corynebacterium casei LMG S-19264T (=DSM 44701T), isolated from a smear-ripened cheese.</title>
        <authorList>
            <consortium name="US DOE Joint Genome Institute (JGI-PGF)"/>
            <person name="Walter F."/>
            <person name="Albersmeier A."/>
            <person name="Kalinowski J."/>
            <person name="Ruckert C."/>
        </authorList>
    </citation>
    <scope>NUCLEOTIDE SEQUENCE</scope>
    <source>
        <strain evidence="6">CGMCC 4.7110</strain>
    </source>
</reference>
<dbReference type="PANTHER" id="PTHR34069:SF2">
    <property type="entry name" value="BETA-KETOACYL-[ACYL-CARRIER-PROTEIN] SYNTHASE III"/>
    <property type="match status" value="1"/>
</dbReference>
<gene>
    <name evidence="6" type="ORF">GCM10011578_098470</name>
</gene>
<reference evidence="6" key="2">
    <citation type="submission" date="2020-09" db="EMBL/GenBank/DDBJ databases">
        <authorList>
            <person name="Sun Q."/>
            <person name="Zhou Y."/>
        </authorList>
    </citation>
    <scope>NUCLEOTIDE SEQUENCE</scope>
    <source>
        <strain evidence="6">CGMCC 4.7110</strain>
    </source>
</reference>
<organism evidence="6 7">
    <name type="scientific">Streptomyces fuscichromogenes</name>
    <dbReference type="NCBI Taxonomy" id="1324013"/>
    <lineage>
        <taxon>Bacteria</taxon>
        <taxon>Bacillati</taxon>
        <taxon>Actinomycetota</taxon>
        <taxon>Actinomycetes</taxon>
        <taxon>Kitasatosporales</taxon>
        <taxon>Streptomycetaceae</taxon>
        <taxon>Streptomyces</taxon>
    </lineage>
</organism>
<evidence type="ECO:0008006" key="8">
    <source>
        <dbReference type="Google" id="ProtNLM"/>
    </source>
</evidence>
<proteinExistence type="predicted"/>
<comment type="caution">
    <text evidence="6">The sequence shown here is derived from an EMBL/GenBank/DDBJ whole genome shotgun (WGS) entry which is preliminary data.</text>
</comment>
<keyword evidence="2" id="KW-0808">Transferase</keyword>
<dbReference type="InterPro" id="IPR013747">
    <property type="entry name" value="ACP_syn_III_C"/>
</dbReference>
<dbReference type="Gene3D" id="3.40.47.10">
    <property type="match status" value="2"/>
</dbReference>
<feature type="domain" description="Beta-ketoacyl-[acyl-carrier-protein] synthase III C-terminal" evidence="4">
    <location>
        <begin position="248"/>
        <end position="336"/>
    </location>
</feature>
<dbReference type="InterPro" id="IPR016039">
    <property type="entry name" value="Thiolase-like"/>
</dbReference>
<keyword evidence="3" id="KW-0012">Acyltransferase</keyword>
<keyword evidence="1" id="KW-0963">Cytoplasm</keyword>
<keyword evidence="7" id="KW-1185">Reference proteome</keyword>
<evidence type="ECO:0000256" key="1">
    <source>
        <dbReference type="ARBA" id="ARBA00022490"/>
    </source>
</evidence>
<evidence type="ECO:0000259" key="5">
    <source>
        <dbReference type="Pfam" id="PF08545"/>
    </source>
</evidence>
<dbReference type="RefSeq" id="WP_189269527.1">
    <property type="nucleotide sequence ID" value="NZ_BMML01000050.1"/>
</dbReference>
<accession>A0A917XPW3</accession>
<evidence type="ECO:0000313" key="7">
    <source>
        <dbReference type="Proteomes" id="UP000653411"/>
    </source>
</evidence>
<dbReference type="Pfam" id="PF08545">
    <property type="entry name" value="ACP_syn_III"/>
    <property type="match status" value="1"/>
</dbReference>
<dbReference type="SUPFAM" id="SSF53901">
    <property type="entry name" value="Thiolase-like"/>
    <property type="match status" value="1"/>
</dbReference>
<evidence type="ECO:0000313" key="6">
    <source>
        <dbReference type="EMBL" id="GGN45994.1"/>
    </source>
</evidence>
<evidence type="ECO:0000256" key="3">
    <source>
        <dbReference type="ARBA" id="ARBA00023315"/>
    </source>
</evidence>
<dbReference type="PANTHER" id="PTHR34069">
    <property type="entry name" value="3-OXOACYL-[ACYL-CARRIER-PROTEIN] SYNTHASE 3"/>
    <property type="match status" value="1"/>
</dbReference>
<protein>
    <recommendedName>
        <fullName evidence="8">3-oxoacyl-ACP synthase</fullName>
    </recommendedName>
</protein>
<dbReference type="Pfam" id="PF08541">
    <property type="entry name" value="ACP_syn_III_C"/>
    <property type="match status" value="1"/>
</dbReference>